<evidence type="ECO:0000313" key="3">
    <source>
        <dbReference type="Proteomes" id="UP000325797"/>
    </source>
</evidence>
<dbReference type="RefSeq" id="WP_151118195.1">
    <property type="nucleotide sequence ID" value="NZ_CP042582.1"/>
</dbReference>
<dbReference type="Proteomes" id="UP000325797">
    <property type="component" value="Chromosome"/>
</dbReference>
<protein>
    <submittedName>
        <fullName evidence="2">Uncharacterized protein</fullName>
    </submittedName>
</protein>
<feature type="transmembrane region" description="Helical" evidence="1">
    <location>
        <begin position="7"/>
        <end position="28"/>
    </location>
</feature>
<name>A0A5J6N2C8_9PROT</name>
<keyword evidence="1" id="KW-0812">Transmembrane</keyword>
<proteinExistence type="predicted"/>
<keyword evidence="1" id="KW-1133">Transmembrane helix</keyword>
<reference evidence="2 3" key="1">
    <citation type="submission" date="2019-08" db="EMBL/GenBank/DDBJ databases">
        <title>Hyperibacter terrae gen. nov., sp. nov. and Hyperibacter viscosus sp. nov., two new members in the family Rhodospirillaceae isolated from the rhizosphere of Hypericum perforatum.</title>
        <authorList>
            <person name="Noviana Z."/>
        </authorList>
    </citation>
    <scope>NUCLEOTIDE SEQUENCE [LARGE SCALE GENOMIC DNA]</scope>
    <source>
        <strain evidence="2 3">R5959</strain>
    </source>
</reference>
<sequence>MKSTFGLILMALAVLSGLAALIGFLFALVFSDIRTLGAGGSGGLSDDALILIAGFAVASLLLWWGGRSLRRATKS</sequence>
<organism evidence="2 3">
    <name type="scientific">Hypericibacter adhaerens</name>
    <dbReference type="NCBI Taxonomy" id="2602016"/>
    <lineage>
        <taxon>Bacteria</taxon>
        <taxon>Pseudomonadati</taxon>
        <taxon>Pseudomonadota</taxon>
        <taxon>Alphaproteobacteria</taxon>
        <taxon>Rhodospirillales</taxon>
        <taxon>Dongiaceae</taxon>
        <taxon>Hypericibacter</taxon>
    </lineage>
</organism>
<gene>
    <name evidence="2" type="ORF">FRZ61_26720</name>
</gene>
<evidence type="ECO:0000256" key="1">
    <source>
        <dbReference type="SAM" id="Phobius"/>
    </source>
</evidence>
<keyword evidence="3" id="KW-1185">Reference proteome</keyword>
<dbReference type="KEGG" id="hadh:FRZ61_26720"/>
<accession>A0A5J6N2C8</accession>
<feature type="transmembrane region" description="Helical" evidence="1">
    <location>
        <begin position="48"/>
        <end position="66"/>
    </location>
</feature>
<evidence type="ECO:0000313" key="2">
    <source>
        <dbReference type="EMBL" id="QEX22740.1"/>
    </source>
</evidence>
<dbReference type="AlphaFoldDB" id="A0A5J6N2C8"/>
<keyword evidence="1" id="KW-0472">Membrane</keyword>
<dbReference type="EMBL" id="CP042582">
    <property type="protein sequence ID" value="QEX22740.1"/>
    <property type="molecule type" value="Genomic_DNA"/>
</dbReference>